<evidence type="ECO:0000313" key="1">
    <source>
        <dbReference type="EMBL" id="MCI45537.1"/>
    </source>
</evidence>
<dbReference type="AlphaFoldDB" id="A0A392SAV3"/>
<dbReference type="EMBL" id="LXQA010345474">
    <property type="protein sequence ID" value="MCI45537.1"/>
    <property type="molecule type" value="Genomic_DNA"/>
</dbReference>
<accession>A0A392SAV3</accession>
<feature type="non-terminal residue" evidence="1">
    <location>
        <position position="36"/>
    </location>
</feature>
<comment type="caution">
    <text evidence="1">The sequence shown here is derived from an EMBL/GenBank/DDBJ whole genome shotgun (WGS) entry which is preliminary data.</text>
</comment>
<keyword evidence="2" id="KW-1185">Reference proteome</keyword>
<name>A0A392SAV3_9FABA</name>
<evidence type="ECO:0000313" key="2">
    <source>
        <dbReference type="Proteomes" id="UP000265520"/>
    </source>
</evidence>
<organism evidence="1 2">
    <name type="scientific">Trifolium medium</name>
    <dbReference type="NCBI Taxonomy" id="97028"/>
    <lineage>
        <taxon>Eukaryota</taxon>
        <taxon>Viridiplantae</taxon>
        <taxon>Streptophyta</taxon>
        <taxon>Embryophyta</taxon>
        <taxon>Tracheophyta</taxon>
        <taxon>Spermatophyta</taxon>
        <taxon>Magnoliopsida</taxon>
        <taxon>eudicotyledons</taxon>
        <taxon>Gunneridae</taxon>
        <taxon>Pentapetalae</taxon>
        <taxon>rosids</taxon>
        <taxon>fabids</taxon>
        <taxon>Fabales</taxon>
        <taxon>Fabaceae</taxon>
        <taxon>Papilionoideae</taxon>
        <taxon>50 kb inversion clade</taxon>
        <taxon>NPAAA clade</taxon>
        <taxon>Hologalegina</taxon>
        <taxon>IRL clade</taxon>
        <taxon>Trifolieae</taxon>
        <taxon>Trifolium</taxon>
    </lineage>
</organism>
<sequence>MTLSALWKGNPGTLWGMEKMPLDNSSKGVACPQDFL</sequence>
<reference evidence="1 2" key="1">
    <citation type="journal article" date="2018" name="Front. Plant Sci.">
        <title>Red Clover (Trifolium pratense) and Zigzag Clover (T. medium) - A Picture of Genomic Similarities and Differences.</title>
        <authorList>
            <person name="Dluhosova J."/>
            <person name="Istvanek J."/>
            <person name="Nedelnik J."/>
            <person name="Repkova J."/>
        </authorList>
    </citation>
    <scope>NUCLEOTIDE SEQUENCE [LARGE SCALE GENOMIC DNA]</scope>
    <source>
        <strain evidence="2">cv. 10/8</strain>
        <tissue evidence="1">Leaf</tissue>
    </source>
</reference>
<proteinExistence type="predicted"/>
<dbReference type="Proteomes" id="UP000265520">
    <property type="component" value="Unassembled WGS sequence"/>
</dbReference>
<protein>
    <submittedName>
        <fullName evidence="1">Uncharacterized protein</fullName>
    </submittedName>
</protein>